<gene>
    <name evidence="2" type="ORF">IZO911_LOCUS43628</name>
    <name evidence="1" type="ORF">VCS650_LOCUS25953</name>
</gene>
<protein>
    <submittedName>
        <fullName evidence="2">Uncharacterized protein</fullName>
    </submittedName>
</protein>
<dbReference type="EMBL" id="CAJNOE010002232">
    <property type="protein sequence ID" value="CAF1474173.1"/>
    <property type="molecule type" value="Genomic_DNA"/>
</dbReference>
<name>A0A815RCU4_9BILA</name>
<sequence>MPRRKPSIWQFSHVLRMEETDFRIKMAQAEAENSSVKLIKGSNVTASEQITEQINETNHQLKKKKIDLSSALNKLHNINANAMDDPKFAKLYPIITNQNLLEELMKFIELPPKKIKGVGIANGVIFEKQNGRQISGSNRYVEVLEADGTYNIYKQFKCGPLNDETCDIDKKKSSKRLAKSVISSTLSPQPVLTPIDNKPQHECNTTKCGTPLANRLRKRKTTSSSVAYMKNNRNLLKLIAVEVLLHQSN</sequence>
<proteinExistence type="predicted"/>
<evidence type="ECO:0000313" key="3">
    <source>
        <dbReference type="Proteomes" id="UP000663860"/>
    </source>
</evidence>
<organism evidence="2 3">
    <name type="scientific">Adineta steineri</name>
    <dbReference type="NCBI Taxonomy" id="433720"/>
    <lineage>
        <taxon>Eukaryota</taxon>
        <taxon>Metazoa</taxon>
        <taxon>Spiralia</taxon>
        <taxon>Gnathifera</taxon>
        <taxon>Rotifera</taxon>
        <taxon>Eurotatoria</taxon>
        <taxon>Bdelloidea</taxon>
        <taxon>Adinetida</taxon>
        <taxon>Adinetidae</taxon>
        <taxon>Adineta</taxon>
    </lineage>
</organism>
<dbReference type="AlphaFoldDB" id="A0A815RCU4"/>
<dbReference type="Proteomes" id="UP000663891">
    <property type="component" value="Unassembled WGS sequence"/>
</dbReference>
<dbReference type="Proteomes" id="UP000663860">
    <property type="component" value="Unassembled WGS sequence"/>
</dbReference>
<dbReference type="OrthoDB" id="10189603at2759"/>
<dbReference type="EMBL" id="CAJNON010000340">
    <property type="protein sequence ID" value="CAF1206787.1"/>
    <property type="molecule type" value="Genomic_DNA"/>
</dbReference>
<evidence type="ECO:0000313" key="2">
    <source>
        <dbReference type="EMBL" id="CAF1474173.1"/>
    </source>
</evidence>
<evidence type="ECO:0000313" key="1">
    <source>
        <dbReference type="EMBL" id="CAF1206787.1"/>
    </source>
</evidence>
<comment type="caution">
    <text evidence="2">The sequence shown here is derived from an EMBL/GenBank/DDBJ whole genome shotgun (WGS) entry which is preliminary data.</text>
</comment>
<accession>A0A815RCU4</accession>
<reference evidence="2" key="1">
    <citation type="submission" date="2021-02" db="EMBL/GenBank/DDBJ databases">
        <authorList>
            <person name="Nowell W R."/>
        </authorList>
    </citation>
    <scope>NUCLEOTIDE SEQUENCE</scope>
</reference>